<dbReference type="InterPro" id="IPR001841">
    <property type="entry name" value="Znf_RING"/>
</dbReference>
<dbReference type="InterPro" id="IPR013083">
    <property type="entry name" value="Znf_RING/FYVE/PHD"/>
</dbReference>
<feature type="domain" description="RING-type" evidence="1">
    <location>
        <begin position="151"/>
        <end position="178"/>
    </location>
</feature>
<protein>
    <recommendedName>
        <fullName evidence="1">RING-type domain-containing protein</fullName>
    </recommendedName>
</protein>
<reference evidence="2" key="1">
    <citation type="submission" date="2022-02" db="EMBL/GenBank/DDBJ databases">
        <authorList>
            <person name="Henning P.M."/>
            <person name="McCubbin A.G."/>
            <person name="Shore J.S."/>
        </authorList>
    </citation>
    <scope>NUCLEOTIDE SEQUENCE</scope>
    <source>
        <strain evidence="2">F60SS</strain>
        <tissue evidence="2">Leaves</tissue>
    </source>
</reference>
<proteinExistence type="predicted"/>
<organism evidence="2 3">
    <name type="scientific">Turnera subulata</name>
    <dbReference type="NCBI Taxonomy" id="218843"/>
    <lineage>
        <taxon>Eukaryota</taxon>
        <taxon>Viridiplantae</taxon>
        <taxon>Streptophyta</taxon>
        <taxon>Embryophyta</taxon>
        <taxon>Tracheophyta</taxon>
        <taxon>Spermatophyta</taxon>
        <taxon>Magnoliopsida</taxon>
        <taxon>eudicotyledons</taxon>
        <taxon>Gunneridae</taxon>
        <taxon>Pentapetalae</taxon>
        <taxon>rosids</taxon>
        <taxon>fabids</taxon>
        <taxon>Malpighiales</taxon>
        <taxon>Passifloraceae</taxon>
        <taxon>Turnera</taxon>
    </lineage>
</organism>
<evidence type="ECO:0000313" key="2">
    <source>
        <dbReference type="EMBL" id="KAJ4826726.1"/>
    </source>
</evidence>
<keyword evidence="3" id="KW-1185">Reference proteome</keyword>
<dbReference type="AlphaFoldDB" id="A0A9Q0J220"/>
<dbReference type="Gene3D" id="3.30.40.10">
    <property type="entry name" value="Zinc/RING finger domain, C3HC4 (zinc finger)"/>
    <property type="match status" value="1"/>
</dbReference>
<reference evidence="2" key="2">
    <citation type="journal article" date="2023" name="Plants (Basel)">
        <title>Annotation of the Turnera subulata (Passifloraceae) Draft Genome Reveals the S-Locus Evolved after the Divergence of Turneroideae from Passifloroideae in a Stepwise Manner.</title>
        <authorList>
            <person name="Henning P.M."/>
            <person name="Roalson E.H."/>
            <person name="Mir W."/>
            <person name="McCubbin A.G."/>
            <person name="Shore J.S."/>
        </authorList>
    </citation>
    <scope>NUCLEOTIDE SEQUENCE</scope>
    <source>
        <strain evidence="2">F60SS</strain>
    </source>
</reference>
<dbReference type="SUPFAM" id="SSF57850">
    <property type="entry name" value="RING/U-box"/>
    <property type="match status" value="1"/>
</dbReference>
<evidence type="ECO:0000259" key="1">
    <source>
        <dbReference type="Pfam" id="PF17123"/>
    </source>
</evidence>
<evidence type="ECO:0000313" key="3">
    <source>
        <dbReference type="Proteomes" id="UP001141552"/>
    </source>
</evidence>
<dbReference type="Pfam" id="PF17123">
    <property type="entry name" value="zf-RING_11"/>
    <property type="match status" value="1"/>
</dbReference>
<sequence>MKISNLIVDSDSQHGLKVKVIRNKRGVVERKYTHLESTPELEIYEEDFMASGSDEEACPQISCMMDSLDITPVNKQQILYIIASSVRGVVRDDAPAGKKSSRAWTVRVVMDLKTTYWWRAMVPASRGSIAGLEKDRAVDFRDEDFHGEKSCCICLNEFQEHGVVKRMPCSHIFDDKCIDESHYILPYVSI</sequence>
<name>A0A9Q0J220_9ROSI</name>
<dbReference type="Proteomes" id="UP001141552">
    <property type="component" value="Unassembled WGS sequence"/>
</dbReference>
<dbReference type="EMBL" id="JAKUCV010006596">
    <property type="protein sequence ID" value="KAJ4826726.1"/>
    <property type="molecule type" value="Genomic_DNA"/>
</dbReference>
<comment type="caution">
    <text evidence="2">The sequence shown here is derived from an EMBL/GenBank/DDBJ whole genome shotgun (WGS) entry which is preliminary data.</text>
</comment>
<dbReference type="OrthoDB" id="4348522at2759"/>
<accession>A0A9Q0J220</accession>
<gene>
    <name evidence="2" type="ORF">Tsubulata_020992</name>
</gene>